<dbReference type="EMBL" id="CP003345">
    <property type="protein sequence ID" value="AFM04615.1"/>
    <property type="molecule type" value="Genomic_DNA"/>
</dbReference>
<evidence type="ECO:0000313" key="4">
    <source>
        <dbReference type="EMBL" id="AFM02641.1"/>
    </source>
</evidence>
<dbReference type="EMBL" id="CP003345">
    <property type="protein sequence ID" value="AFM03532.1"/>
    <property type="molecule type" value="Genomic_DNA"/>
</dbReference>
<dbReference type="KEGG" id="fli:Fleli_2238"/>
<dbReference type="KEGG" id="fli:Fleli_3256"/>
<evidence type="ECO:0000313" key="15">
    <source>
        <dbReference type="EMBL" id="AFM05187.1"/>
    </source>
</evidence>
<dbReference type="EMBL" id="CP003345">
    <property type="protein sequence ID" value="AFM05108.1"/>
    <property type="molecule type" value="Genomic_DNA"/>
</dbReference>
<reference evidence="3" key="1">
    <citation type="submission" date="2012-06" db="EMBL/GenBank/DDBJ databases">
        <title>The complete genome of Flexibacter litoralis DSM 6794.</title>
        <authorList>
            <consortium name="US DOE Joint Genome Institute (JGI-PGF)"/>
            <person name="Lucas S."/>
            <person name="Copeland A."/>
            <person name="Lapidus A."/>
            <person name="Glavina del Rio T."/>
            <person name="Dalin E."/>
            <person name="Tice H."/>
            <person name="Bruce D."/>
            <person name="Goodwin L."/>
            <person name="Pitluck S."/>
            <person name="Peters L."/>
            <person name="Ovchinnikova G."/>
            <person name="Lu M."/>
            <person name="Kyrpides N."/>
            <person name="Mavromatis K."/>
            <person name="Ivanova N."/>
            <person name="Brettin T."/>
            <person name="Detter J.C."/>
            <person name="Han C."/>
            <person name="Larimer F."/>
            <person name="Land M."/>
            <person name="Hauser L."/>
            <person name="Markowitz V."/>
            <person name="Cheng J.-F."/>
            <person name="Hugenholtz P."/>
            <person name="Woyke T."/>
            <person name="Wu D."/>
            <person name="Spring S."/>
            <person name="Lang E."/>
            <person name="Kopitz M."/>
            <person name="Brambilla E."/>
            <person name="Klenk H.-P."/>
            <person name="Eisen J.A."/>
        </authorList>
    </citation>
    <scope>NUCLEOTIDE SEQUENCE</scope>
    <source>
        <strain evidence="3">DSM 6794</strain>
    </source>
</reference>
<dbReference type="Pfam" id="PF01609">
    <property type="entry name" value="DDE_Tnp_1"/>
    <property type="match status" value="1"/>
</dbReference>
<dbReference type="KEGG" id="fli:Fleli_3181"/>
<dbReference type="KEGG" id="fli:Fleli_3593"/>
<dbReference type="KEGG" id="fli:Fleli_0141"/>
<feature type="domain" description="Transposase IS4-like" evidence="2">
    <location>
        <begin position="96"/>
        <end position="303"/>
    </location>
</feature>
<evidence type="ECO:0000313" key="17">
    <source>
        <dbReference type="EMBL" id="AFM05586.1"/>
    </source>
</evidence>
<reference evidence="19" key="2">
    <citation type="submission" date="2012-06" db="EMBL/GenBank/DDBJ databases">
        <title>The complete genome of Flexibacter litoralis DSM 6794.</title>
        <authorList>
            <person name="Lucas S."/>
            <person name="Copeland A."/>
            <person name="Lapidus A."/>
            <person name="Glavina del Rio T."/>
            <person name="Dalin E."/>
            <person name="Tice H."/>
            <person name="Bruce D."/>
            <person name="Goodwin L."/>
            <person name="Pitluck S."/>
            <person name="Peters L."/>
            <person name="Ovchinnikova G."/>
            <person name="Lu M."/>
            <person name="Kyrpides N."/>
            <person name="Mavromatis K."/>
            <person name="Ivanova N."/>
            <person name="Brettin T."/>
            <person name="Detter J.C."/>
            <person name="Han C."/>
            <person name="Larimer F."/>
            <person name="Land M."/>
            <person name="Hauser L."/>
            <person name="Markowitz V."/>
            <person name="Cheng J.-F."/>
            <person name="Hugenholtz P."/>
            <person name="Woyke T."/>
            <person name="Wu D."/>
            <person name="Spring S."/>
            <person name="Lang E."/>
            <person name="Kopitz M."/>
            <person name="Brambilla E."/>
            <person name="Klenk H.-P."/>
            <person name="Eisen J.A."/>
        </authorList>
    </citation>
    <scope>NUCLEOTIDE SEQUENCE [LARGE SCALE GENOMIC DNA]</scope>
    <source>
        <strain evidence="19">ATCC 23117 / DSM 6794 / NBRC 15988 / NCIMB 1366 / Sio-4</strain>
    </source>
</reference>
<dbReference type="PANTHER" id="PTHR33258:SF1">
    <property type="entry name" value="TRANSPOSASE INSL FOR INSERTION SEQUENCE ELEMENT IS186A-RELATED"/>
    <property type="match status" value="1"/>
</dbReference>
<evidence type="ECO:0000313" key="12">
    <source>
        <dbReference type="EMBL" id="AFM04615.1"/>
    </source>
</evidence>
<dbReference type="GO" id="GO:0006313">
    <property type="term" value="P:DNA transposition"/>
    <property type="evidence" value="ECO:0007669"/>
    <property type="project" value="InterPro"/>
</dbReference>
<dbReference type="EMBL" id="CP003345">
    <property type="protein sequence ID" value="AFM05911.1"/>
    <property type="molecule type" value="Genomic_DNA"/>
</dbReference>
<dbReference type="EMBL" id="CP003345">
    <property type="protein sequence ID" value="AFM05114.1"/>
    <property type="molecule type" value="Genomic_DNA"/>
</dbReference>
<dbReference type="EMBL" id="CP003345">
    <property type="protein sequence ID" value="AFM05187.1"/>
    <property type="molecule type" value="Genomic_DNA"/>
</dbReference>
<keyword evidence="19" id="KW-1185">Reference proteome</keyword>
<keyword evidence="1" id="KW-0812">Transmembrane</keyword>
<evidence type="ECO:0000313" key="14">
    <source>
        <dbReference type="EMBL" id="AFM05114.1"/>
    </source>
</evidence>
<evidence type="ECO:0000313" key="7">
    <source>
        <dbReference type="EMBL" id="AFM03532.1"/>
    </source>
</evidence>
<dbReference type="KEGG" id="fli:Fleli_1977"/>
<dbReference type="KEGG" id="fli:Fleli_0730"/>
<dbReference type="KEGG" id="fli:Fleli_2761"/>
<dbReference type="InterPro" id="IPR047658">
    <property type="entry name" value="IS4-like_transpos"/>
</dbReference>
<evidence type="ECO:0000313" key="6">
    <source>
        <dbReference type="EMBL" id="AFM03190.1"/>
    </source>
</evidence>
<dbReference type="KEGG" id="fli:Fleli_2028"/>
<dbReference type="NCBIfam" id="NF033591">
    <property type="entry name" value="transpos_IS4_2"/>
    <property type="match status" value="1"/>
</dbReference>
<dbReference type="KEGG" id="fli:Fleli_2755"/>
<evidence type="ECO:0000313" key="11">
    <source>
        <dbReference type="EMBL" id="AFM04412.1"/>
    </source>
</evidence>
<evidence type="ECO:0000313" key="5">
    <source>
        <dbReference type="EMBL" id="AFM02665.1"/>
    </source>
</evidence>
<keyword evidence="1" id="KW-0472">Membrane</keyword>
<evidence type="ECO:0000313" key="8">
    <source>
        <dbReference type="EMBL" id="AFM04060.1"/>
    </source>
</evidence>
<name>I4AF38_BERLS</name>
<gene>
    <name evidence="3" type="ordered locus">Fleli_0063</name>
    <name evidence="4" type="ordered locus">Fleli_0141</name>
    <name evidence="5" type="ordered locus">Fleli_0166</name>
    <name evidence="6" type="ordered locus">Fleli_0730</name>
    <name evidence="7" type="ordered locus">Fleli_1094</name>
    <name evidence="8" type="ordered locus">Fleli_1649</name>
    <name evidence="9" type="ordered locus">Fleli_1977</name>
    <name evidence="10" type="ordered locus">Fleli_2024</name>
    <name evidence="11" type="ordered locus">Fleli_2028</name>
    <name evidence="12" type="ordered locus">Fleli_2238</name>
    <name evidence="13" type="ordered locus">Fleli_2755</name>
    <name evidence="14" type="ordered locus">Fleli_2761</name>
    <name evidence="15" type="ordered locus">Fleli_2834</name>
    <name evidence="16" type="ordered locus">Fleli_3181</name>
    <name evidence="17" type="ordered locus">Fleli_3256</name>
    <name evidence="18" type="ordered locus">Fleli_3593</name>
</gene>
<evidence type="ECO:0000259" key="2">
    <source>
        <dbReference type="Pfam" id="PF01609"/>
    </source>
</evidence>
<keyword evidence="1" id="KW-1133">Transmembrane helix</keyword>
<evidence type="ECO:0000256" key="1">
    <source>
        <dbReference type="SAM" id="Phobius"/>
    </source>
</evidence>
<dbReference type="GO" id="GO:0003677">
    <property type="term" value="F:DNA binding"/>
    <property type="evidence" value="ECO:0007669"/>
    <property type="project" value="InterPro"/>
</dbReference>
<dbReference type="GO" id="GO:0004803">
    <property type="term" value="F:transposase activity"/>
    <property type="evidence" value="ECO:0007669"/>
    <property type="project" value="InterPro"/>
</dbReference>
<feature type="transmembrane region" description="Helical" evidence="1">
    <location>
        <begin position="33"/>
        <end position="56"/>
    </location>
</feature>
<dbReference type="OrthoDB" id="882324at2"/>
<dbReference type="Gene3D" id="3.90.350.10">
    <property type="entry name" value="Transposase Inhibitor Protein From Tn5, Chain A, domain 1"/>
    <property type="match status" value="1"/>
</dbReference>
<dbReference type="PANTHER" id="PTHR33258">
    <property type="entry name" value="TRANSPOSASE INSL FOR INSERTION SEQUENCE ELEMENT IS186A-RELATED"/>
    <property type="match status" value="1"/>
</dbReference>
<evidence type="ECO:0000313" key="18">
    <source>
        <dbReference type="EMBL" id="AFM05911.1"/>
    </source>
</evidence>
<dbReference type="EMBL" id="CP003345">
    <property type="protein sequence ID" value="AFM02573.1"/>
    <property type="molecule type" value="Genomic_DNA"/>
</dbReference>
<sequence length="362" mass="41600">MAKAKYASSSKVTKLVTVLSSHLTEFHLARVQFIGLFVIAVIKVGLGGLIQIATAFERNVECSSSLRRIERFLNDYHLDFKAITRLIVSLQGMDKWKDIVLCLDRTNWKVGKKNVNVLLLSAAYKNVSTPLIWSVFPKKGNSSTEERIELIERFLSIFPNLSISSIVADREFVGQKWFTYLSRKNVDFVMRLKSNFKATRKGKTKSIAAWCRGLAISETYHLDGVFIVNGVEVYLSVSRTQKGYIYLASPVFLENAFELYKQRWEIETLFKALKTQGFKLENTKLTEPEKIAKLLALCSIAFVWCYKVGEWKHKTTKIRVCSNGHNEYSFFRYGLLEIKKILNNPMIKEAKFNQKIKVLSME</sequence>
<dbReference type="EMBL" id="CP003345">
    <property type="protein sequence ID" value="AFM02641.1"/>
    <property type="molecule type" value="Genomic_DNA"/>
</dbReference>
<dbReference type="EMBL" id="CP003345">
    <property type="protein sequence ID" value="AFM05513.1"/>
    <property type="molecule type" value="Genomic_DNA"/>
</dbReference>
<dbReference type="KEGG" id="fli:Fleli_0166"/>
<dbReference type="KEGG" id="fli:Fleli_1649"/>
<evidence type="ECO:0000313" key="19">
    <source>
        <dbReference type="Proteomes" id="UP000006054"/>
    </source>
</evidence>
<organism evidence="3 19">
    <name type="scientific">Bernardetia litoralis (strain ATCC 23117 / DSM 6794 / NBRC 15988 / NCIMB 1366 / Fx l1 / Sio-4)</name>
    <name type="common">Flexibacter litoralis</name>
    <dbReference type="NCBI Taxonomy" id="880071"/>
    <lineage>
        <taxon>Bacteria</taxon>
        <taxon>Pseudomonadati</taxon>
        <taxon>Bacteroidota</taxon>
        <taxon>Cytophagia</taxon>
        <taxon>Cytophagales</taxon>
        <taxon>Bernardetiaceae</taxon>
        <taxon>Bernardetia</taxon>
    </lineage>
</organism>
<evidence type="ECO:0000313" key="9">
    <source>
        <dbReference type="EMBL" id="AFM04362.1"/>
    </source>
</evidence>
<dbReference type="EMBL" id="CP003345">
    <property type="protein sequence ID" value="AFM04408.1"/>
    <property type="molecule type" value="Genomic_DNA"/>
</dbReference>
<dbReference type="Proteomes" id="UP000006054">
    <property type="component" value="Chromosome"/>
</dbReference>
<dbReference type="KEGG" id="fli:Fleli_1094"/>
<dbReference type="STRING" id="880071.Fleli_0063"/>
<accession>I4AF38</accession>
<evidence type="ECO:0000313" key="3">
    <source>
        <dbReference type="EMBL" id="AFM02573.1"/>
    </source>
</evidence>
<dbReference type="EMBL" id="CP003345">
    <property type="protein sequence ID" value="AFM04362.1"/>
    <property type="molecule type" value="Genomic_DNA"/>
</dbReference>
<dbReference type="eggNOG" id="COG3385">
    <property type="taxonomic scope" value="Bacteria"/>
</dbReference>
<dbReference type="KEGG" id="fli:Fleli_2024"/>
<evidence type="ECO:0000313" key="10">
    <source>
        <dbReference type="EMBL" id="AFM04408.1"/>
    </source>
</evidence>
<dbReference type="InterPro" id="IPR012337">
    <property type="entry name" value="RNaseH-like_sf"/>
</dbReference>
<evidence type="ECO:0000313" key="16">
    <source>
        <dbReference type="EMBL" id="AFM05513.1"/>
    </source>
</evidence>
<dbReference type="EMBL" id="CP003345">
    <property type="protein sequence ID" value="AFM03190.1"/>
    <property type="molecule type" value="Genomic_DNA"/>
</dbReference>
<dbReference type="EMBL" id="CP003345">
    <property type="protein sequence ID" value="AFM04060.1"/>
    <property type="molecule type" value="Genomic_DNA"/>
</dbReference>
<protein>
    <submittedName>
        <fullName evidence="3">Transposase family protein</fullName>
    </submittedName>
</protein>
<dbReference type="EMBL" id="CP003345">
    <property type="protein sequence ID" value="AFM05586.1"/>
    <property type="molecule type" value="Genomic_DNA"/>
</dbReference>
<proteinExistence type="predicted"/>
<dbReference type="InterPro" id="IPR002559">
    <property type="entry name" value="Transposase_11"/>
</dbReference>
<dbReference type="EMBL" id="CP003345">
    <property type="protein sequence ID" value="AFM04412.1"/>
    <property type="molecule type" value="Genomic_DNA"/>
</dbReference>
<dbReference type="KEGG" id="fli:Fleli_0063"/>
<dbReference type="HOGENOM" id="CLU_058184_2_0_10"/>
<evidence type="ECO:0000313" key="13">
    <source>
        <dbReference type="EMBL" id="AFM05108.1"/>
    </source>
</evidence>
<dbReference type="AlphaFoldDB" id="I4AF38"/>
<dbReference type="EMBL" id="CP003345">
    <property type="protein sequence ID" value="AFM02665.1"/>
    <property type="molecule type" value="Genomic_DNA"/>
</dbReference>
<dbReference type="KEGG" id="fli:Fleli_2834"/>
<dbReference type="RefSeq" id="WP_014796042.1">
    <property type="nucleotide sequence ID" value="NC_018018.1"/>
</dbReference>
<dbReference type="SUPFAM" id="SSF53098">
    <property type="entry name" value="Ribonuclease H-like"/>
    <property type="match status" value="1"/>
</dbReference>